<evidence type="ECO:0000313" key="3">
    <source>
        <dbReference type="EMBL" id="PIT90461.1"/>
    </source>
</evidence>
<protein>
    <recommendedName>
        <fullName evidence="2">Phosphoribosyltransferase domain-containing protein</fullName>
    </recommendedName>
</protein>
<name>A0A2M6WCD4_9BACT</name>
<evidence type="ECO:0000313" key="4">
    <source>
        <dbReference type="Proteomes" id="UP000230543"/>
    </source>
</evidence>
<comment type="caution">
    <text evidence="3">The sequence shown here is derived from an EMBL/GenBank/DDBJ whole genome shotgun (WGS) entry which is preliminary data.</text>
</comment>
<proteinExistence type="inferred from homology"/>
<dbReference type="EMBL" id="PFBO01000068">
    <property type="protein sequence ID" value="PIT90461.1"/>
    <property type="molecule type" value="Genomic_DNA"/>
</dbReference>
<gene>
    <name evidence="3" type="ORF">COU22_02045</name>
</gene>
<comment type="similarity">
    <text evidence="1">Belongs to the ComF/GntX family.</text>
</comment>
<dbReference type="Gene3D" id="3.40.50.2020">
    <property type="match status" value="1"/>
</dbReference>
<dbReference type="CDD" id="cd06223">
    <property type="entry name" value="PRTases_typeI"/>
    <property type="match status" value="1"/>
</dbReference>
<dbReference type="InterPro" id="IPR000836">
    <property type="entry name" value="PRTase_dom"/>
</dbReference>
<reference evidence="4" key="1">
    <citation type="submission" date="2017-09" db="EMBL/GenBank/DDBJ databases">
        <title>Depth-based differentiation of microbial function through sediment-hosted aquifers and enrichment of novel symbionts in the deep terrestrial subsurface.</title>
        <authorList>
            <person name="Probst A.J."/>
            <person name="Ladd B."/>
            <person name="Jarett J.K."/>
            <person name="Geller-Mcgrath D.E."/>
            <person name="Sieber C.M.K."/>
            <person name="Emerson J.B."/>
            <person name="Anantharaman K."/>
            <person name="Thomas B.C."/>
            <person name="Malmstrom R."/>
            <person name="Stieglmeier M."/>
            <person name="Klingl A."/>
            <person name="Woyke T."/>
            <person name="Ryan C.M."/>
            <person name="Banfield J.F."/>
        </authorList>
    </citation>
    <scope>NUCLEOTIDE SEQUENCE [LARGE SCALE GENOMIC DNA]</scope>
</reference>
<evidence type="ECO:0000259" key="2">
    <source>
        <dbReference type="Pfam" id="PF00156"/>
    </source>
</evidence>
<dbReference type="InterPro" id="IPR051910">
    <property type="entry name" value="ComF/GntX_DNA_util-trans"/>
</dbReference>
<dbReference type="InterPro" id="IPR029057">
    <property type="entry name" value="PRTase-like"/>
</dbReference>
<dbReference type="Pfam" id="PF00156">
    <property type="entry name" value="Pribosyltran"/>
    <property type="match status" value="1"/>
</dbReference>
<accession>A0A2M6WCD4</accession>
<dbReference type="AlphaFoldDB" id="A0A2M6WCD4"/>
<dbReference type="PANTHER" id="PTHR47505:SF1">
    <property type="entry name" value="DNA UTILIZATION PROTEIN YHGH"/>
    <property type="match status" value="1"/>
</dbReference>
<dbReference type="SUPFAM" id="SSF53271">
    <property type="entry name" value="PRTase-like"/>
    <property type="match status" value="1"/>
</dbReference>
<feature type="domain" description="Phosphoribosyltransferase" evidence="2">
    <location>
        <begin position="126"/>
        <end position="209"/>
    </location>
</feature>
<dbReference type="PANTHER" id="PTHR47505">
    <property type="entry name" value="DNA UTILIZATION PROTEIN YHGH"/>
    <property type="match status" value="1"/>
</dbReference>
<dbReference type="Proteomes" id="UP000230543">
    <property type="component" value="Unassembled WGS sequence"/>
</dbReference>
<sequence length="217" mass="25172">MFTKIITPLLNLIFPIECLACRKENTYLCLSCLDKIKLADQGQPFDHQLKHLDRALWVASYEDKIVRQAIHCLKFRYIKELAKPLTELMIRYCQNLNFKDFNPLIIPVPLHKKRLLERGFNQTELLAKNLSDYFNLPLADEVVIKKKMTPHQVGLSKKQRLTNVKDSFEVIKPEKIKNQQILLIDDVITTGSTLEEMARVLKEKGAKEVWGLVVAKD</sequence>
<organism evidence="3 4">
    <name type="scientific">Candidatus Komeilibacteria bacterium CG10_big_fil_rev_8_21_14_0_10_41_13</name>
    <dbReference type="NCBI Taxonomy" id="1974476"/>
    <lineage>
        <taxon>Bacteria</taxon>
        <taxon>Candidatus Komeiliibacteriota</taxon>
    </lineage>
</organism>
<evidence type="ECO:0000256" key="1">
    <source>
        <dbReference type="ARBA" id="ARBA00008007"/>
    </source>
</evidence>